<sequence length="144" mass="16660">MRSNDEPRVRGDMEQRLFVDVDDTLIRAVVDDGQIHPYAFWRCPYRVNEPLVEYVKQFRRDHPEALIVIWSGGGADYARAAVAALFGFDYDCAPMVKDRTTFGLVREWDIVVDDQRICTAERYELRVRAPVLHPDDPEITGECI</sequence>
<accession>A0A0F9LMJ3</accession>
<organism evidence="1">
    <name type="scientific">marine sediment metagenome</name>
    <dbReference type="NCBI Taxonomy" id="412755"/>
    <lineage>
        <taxon>unclassified sequences</taxon>
        <taxon>metagenomes</taxon>
        <taxon>ecological metagenomes</taxon>
    </lineage>
</organism>
<gene>
    <name evidence="1" type="ORF">LCGC14_1563140</name>
</gene>
<comment type="caution">
    <text evidence="1">The sequence shown here is derived from an EMBL/GenBank/DDBJ whole genome shotgun (WGS) entry which is preliminary data.</text>
</comment>
<reference evidence="1" key="1">
    <citation type="journal article" date="2015" name="Nature">
        <title>Complex archaea that bridge the gap between prokaryotes and eukaryotes.</title>
        <authorList>
            <person name="Spang A."/>
            <person name="Saw J.H."/>
            <person name="Jorgensen S.L."/>
            <person name="Zaremba-Niedzwiedzka K."/>
            <person name="Martijn J."/>
            <person name="Lind A.E."/>
            <person name="van Eijk R."/>
            <person name="Schleper C."/>
            <person name="Guy L."/>
            <person name="Ettema T.J."/>
        </authorList>
    </citation>
    <scope>NUCLEOTIDE SEQUENCE</scope>
</reference>
<protein>
    <recommendedName>
        <fullName evidence="2">FCP1 homology domain-containing protein</fullName>
    </recommendedName>
</protein>
<dbReference type="AlphaFoldDB" id="A0A0F9LMJ3"/>
<evidence type="ECO:0000313" key="1">
    <source>
        <dbReference type="EMBL" id="KKM42272.1"/>
    </source>
</evidence>
<name>A0A0F9LMJ3_9ZZZZ</name>
<evidence type="ECO:0008006" key="2">
    <source>
        <dbReference type="Google" id="ProtNLM"/>
    </source>
</evidence>
<dbReference type="EMBL" id="LAZR01012097">
    <property type="protein sequence ID" value="KKM42272.1"/>
    <property type="molecule type" value="Genomic_DNA"/>
</dbReference>
<proteinExistence type="predicted"/>